<feature type="transmembrane region" description="Helical" evidence="2">
    <location>
        <begin position="71"/>
        <end position="94"/>
    </location>
</feature>
<gene>
    <name evidence="3" type="ORF">GCM10025866_13180</name>
</gene>
<keyword evidence="2" id="KW-0472">Membrane</keyword>
<keyword evidence="4" id="KW-1185">Reference proteome</keyword>
<evidence type="ECO:0008006" key="5">
    <source>
        <dbReference type="Google" id="ProtNLM"/>
    </source>
</evidence>
<keyword evidence="2" id="KW-0812">Transmembrane</keyword>
<organism evidence="3 4">
    <name type="scientific">Naasia aerilata</name>
    <dbReference type="NCBI Taxonomy" id="1162966"/>
    <lineage>
        <taxon>Bacteria</taxon>
        <taxon>Bacillati</taxon>
        <taxon>Actinomycetota</taxon>
        <taxon>Actinomycetes</taxon>
        <taxon>Micrococcales</taxon>
        <taxon>Microbacteriaceae</taxon>
        <taxon>Naasia</taxon>
    </lineage>
</organism>
<keyword evidence="2" id="KW-1133">Transmembrane helix</keyword>
<evidence type="ECO:0000256" key="2">
    <source>
        <dbReference type="SAM" id="Phobius"/>
    </source>
</evidence>
<dbReference type="RefSeq" id="WP_286278740.1">
    <property type="nucleotide sequence ID" value="NZ_AP027731.1"/>
</dbReference>
<evidence type="ECO:0000313" key="3">
    <source>
        <dbReference type="EMBL" id="BDZ45409.1"/>
    </source>
</evidence>
<proteinExistence type="predicted"/>
<dbReference type="EMBL" id="AP027731">
    <property type="protein sequence ID" value="BDZ45409.1"/>
    <property type="molecule type" value="Genomic_DNA"/>
</dbReference>
<evidence type="ECO:0000313" key="4">
    <source>
        <dbReference type="Proteomes" id="UP001321498"/>
    </source>
</evidence>
<feature type="transmembrane region" description="Helical" evidence="2">
    <location>
        <begin position="46"/>
        <end position="65"/>
    </location>
</feature>
<reference evidence="4" key="1">
    <citation type="journal article" date="2019" name="Int. J. Syst. Evol. Microbiol.">
        <title>The Global Catalogue of Microorganisms (GCM) 10K type strain sequencing project: providing services to taxonomists for standard genome sequencing and annotation.</title>
        <authorList>
            <consortium name="The Broad Institute Genomics Platform"/>
            <consortium name="The Broad Institute Genome Sequencing Center for Infectious Disease"/>
            <person name="Wu L."/>
            <person name="Ma J."/>
        </authorList>
    </citation>
    <scope>NUCLEOTIDE SEQUENCE [LARGE SCALE GENOMIC DNA]</scope>
    <source>
        <strain evidence="4">NBRC 108725</strain>
    </source>
</reference>
<evidence type="ECO:0000256" key="1">
    <source>
        <dbReference type="SAM" id="MobiDB-lite"/>
    </source>
</evidence>
<sequence length="98" mass="9942">MTDEQFETTGAGGQPAATEPLVADSPRREPSAAAPLRRPARIGTMVWGFLVTAFAVVVALASDLVDIEDPTAWLIGGLVVGGAALIAAGVAASLRRTG</sequence>
<dbReference type="Proteomes" id="UP001321498">
    <property type="component" value="Chromosome"/>
</dbReference>
<feature type="region of interest" description="Disordered" evidence="1">
    <location>
        <begin position="1"/>
        <end position="35"/>
    </location>
</feature>
<name>A0ABN6XKE2_9MICO</name>
<protein>
    <recommendedName>
        <fullName evidence="5">DUF2530 domain-containing protein</fullName>
    </recommendedName>
</protein>
<accession>A0ABN6XKE2</accession>